<dbReference type="Gene3D" id="1.20.1280.50">
    <property type="match status" value="1"/>
</dbReference>
<dbReference type="SUPFAM" id="SSF81383">
    <property type="entry name" value="F-box domain"/>
    <property type="match status" value="1"/>
</dbReference>
<dbReference type="GO" id="GO:0061630">
    <property type="term" value="F:ubiquitin protein ligase activity"/>
    <property type="evidence" value="ECO:0007669"/>
    <property type="project" value="TreeGrafter"/>
</dbReference>
<protein>
    <submittedName>
        <fullName evidence="4">F-box only protein 44</fullName>
    </submittedName>
</protein>
<dbReference type="PROSITE" id="PS50181">
    <property type="entry name" value="FBOX"/>
    <property type="match status" value="1"/>
</dbReference>
<comment type="caution">
    <text evidence="4">The sequence shown here is derived from an EMBL/GenBank/DDBJ whole genome shotgun (WGS) entry which is preliminary data.</text>
</comment>
<organism evidence="4 5">
    <name type="scientific">Crotalus adamanteus</name>
    <name type="common">Eastern diamondback rattlesnake</name>
    <dbReference type="NCBI Taxonomy" id="8729"/>
    <lineage>
        <taxon>Eukaryota</taxon>
        <taxon>Metazoa</taxon>
        <taxon>Chordata</taxon>
        <taxon>Craniata</taxon>
        <taxon>Vertebrata</taxon>
        <taxon>Euteleostomi</taxon>
        <taxon>Lepidosauria</taxon>
        <taxon>Squamata</taxon>
        <taxon>Bifurcata</taxon>
        <taxon>Unidentata</taxon>
        <taxon>Episquamata</taxon>
        <taxon>Toxicofera</taxon>
        <taxon>Serpentes</taxon>
        <taxon>Colubroidea</taxon>
        <taxon>Viperidae</taxon>
        <taxon>Crotalinae</taxon>
        <taxon>Crotalus</taxon>
    </lineage>
</organism>
<dbReference type="InterPro" id="IPR008979">
    <property type="entry name" value="Galactose-bd-like_sf"/>
</dbReference>
<dbReference type="Gene3D" id="2.60.120.260">
    <property type="entry name" value="Galactose-binding domain-like"/>
    <property type="match status" value="1"/>
</dbReference>
<dbReference type="InterPro" id="IPR036047">
    <property type="entry name" value="F-box-like_dom_sf"/>
</dbReference>
<dbReference type="GO" id="GO:0006516">
    <property type="term" value="P:glycoprotein catabolic process"/>
    <property type="evidence" value="ECO:0007669"/>
    <property type="project" value="TreeGrafter"/>
</dbReference>
<dbReference type="InterPro" id="IPR001810">
    <property type="entry name" value="F-box_dom"/>
</dbReference>
<dbReference type="SMART" id="SM01198">
    <property type="entry name" value="FBA"/>
    <property type="match status" value="1"/>
</dbReference>
<evidence type="ECO:0000313" key="5">
    <source>
        <dbReference type="Proteomes" id="UP001474421"/>
    </source>
</evidence>
<dbReference type="Pfam" id="PF12937">
    <property type="entry name" value="F-box-like"/>
    <property type="match status" value="1"/>
</dbReference>
<name>A0AAW1AQ55_CROAD</name>
<dbReference type="GO" id="GO:0036503">
    <property type="term" value="P:ERAD pathway"/>
    <property type="evidence" value="ECO:0007669"/>
    <property type="project" value="TreeGrafter"/>
</dbReference>
<dbReference type="PANTHER" id="PTHR12125:SF12">
    <property type="entry name" value="F-BOX ONLY PROTEIN 6"/>
    <property type="match status" value="1"/>
</dbReference>
<feature type="domain" description="F-box" evidence="2">
    <location>
        <begin position="36"/>
        <end position="83"/>
    </location>
</feature>
<proteinExistence type="predicted"/>
<dbReference type="InterPro" id="IPR007397">
    <property type="entry name" value="F-box-assoc_dom"/>
</dbReference>
<evidence type="ECO:0000259" key="2">
    <source>
        <dbReference type="PROSITE" id="PS50181"/>
    </source>
</evidence>
<dbReference type="InterPro" id="IPR039752">
    <property type="entry name" value="F-box_only"/>
</dbReference>
<accession>A0AAW1AQ55</accession>
<dbReference type="Pfam" id="PF04300">
    <property type="entry name" value="FBA"/>
    <property type="match status" value="1"/>
</dbReference>
<dbReference type="FunFam" id="1.20.1280.50:FF:000002">
    <property type="entry name" value="F-box only protein 44"/>
    <property type="match status" value="1"/>
</dbReference>
<dbReference type="SMART" id="SM00256">
    <property type="entry name" value="FBOX"/>
    <property type="match status" value="1"/>
</dbReference>
<reference evidence="4 5" key="1">
    <citation type="journal article" date="2024" name="Proc. Natl. Acad. Sci. U.S.A.">
        <title>The genetic regulatory architecture and epigenomic basis for age-related changes in rattlesnake venom.</title>
        <authorList>
            <person name="Hogan M.P."/>
            <person name="Holding M.L."/>
            <person name="Nystrom G.S."/>
            <person name="Colston T.J."/>
            <person name="Bartlett D.A."/>
            <person name="Mason A.J."/>
            <person name="Ellsworth S.A."/>
            <person name="Rautsaw R.M."/>
            <person name="Lawrence K.C."/>
            <person name="Strickland J.L."/>
            <person name="He B."/>
            <person name="Fraser P."/>
            <person name="Margres M.J."/>
            <person name="Gilbert D.M."/>
            <person name="Gibbs H.L."/>
            <person name="Parkinson C.L."/>
            <person name="Rokyta D.R."/>
        </authorList>
    </citation>
    <scope>NUCLEOTIDE SEQUENCE [LARGE SCALE GENOMIC DNA]</scope>
    <source>
        <strain evidence="4">DRR0105</strain>
    </source>
</reference>
<evidence type="ECO:0000313" key="4">
    <source>
        <dbReference type="EMBL" id="KAK9391920.1"/>
    </source>
</evidence>
<dbReference type="FunFam" id="2.60.120.260:FF:000012">
    <property type="entry name" value="F-box only protein 2"/>
    <property type="match status" value="1"/>
</dbReference>
<dbReference type="PROSITE" id="PS51114">
    <property type="entry name" value="FBA"/>
    <property type="match status" value="1"/>
</dbReference>
<feature type="domain" description="FBA" evidence="3">
    <location>
        <begin position="97"/>
        <end position="294"/>
    </location>
</feature>
<keyword evidence="5" id="KW-1185">Reference proteome</keyword>
<dbReference type="Proteomes" id="UP001474421">
    <property type="component" value="Unassembled WGS sequence"/>
</dbReference>
<dbReference type="AlphaFoldDB" id="A0AAW1AQ55"/>
<dbReference type="GO" id="GO:0005737">
    <property type="term" value="C:cytoplasm"/>
    <property type="evidence" value="ECO:0007669"/>
    <property type="project" value="TreeGrafter"/>
</dbReference>
<dbReference type="PANTHER" id="PTHR12125">
    <property type="entry name" value="F-BOX ONLY PROTEIN 6-LIKE PROTEIN"/>
    <property type="match status" value="1"/>
</dbReference>
<keyword evidence="1" id="KW-0833">Ubl conjugation pathway</keyword>
<gene>
    <name evidence="4" type="ORF">NXF25_017507</name>
</gene>
<dbReference type="GO" id="GO:0031146">
    <property type="term" value="P:SCF-dependent proteasomal ubiquitin-dependent protein catabolic process"/>
    <property type="evidence" value="ECO:0007669"/>
    <property type="project" value="TreeGrafter"/>
</dbReference>
<dbReference type="EMBL" id="JAOTOJ010000017">
    <property type="protein sequence ID" value="KAK9391920.1"/>
    <property type="molecule type" value="Genomic_DNA"/>
</dbReference>
<dbReference type="SUPFAM" id="SSF49785">
    <property type="entry name" value="Galactose-binding domain-like"/>
    <property type="match status" value="1"/>
</dbReference>
<sequence>MVPHREAVRCLVNFHSIREAFGPGWKTGMLLLGQTMAGAQELPDDILLAIFCLLPINELIQNCRPVCSRWRDVVDSPFLWKRKYQQDDAALRMPKTFYIFCHMEKNLIKNPCGDEGLDFWDTATPSSGQWKVKDVFEKDSARIQAWDFLQRNIYIKDEYIPYQDVEKCFAAYNGLCTKSQLITLKDEGYWDQLMDNGRPTIVVKDWFYSSFNSHYTFCVKLLSEDFQVIREYHSKNKYKYDSEYDGEWRQVSHAFHNVPPGIRHIFFQHQGQHFNWQQSSCGTKLMKCLRMAKERGKSKRMRITKTSVTVGPFSLDKAMHNRHGRDIRHCHYSECPCRGNLIHWSVSKRSLSVRC</sequence>
<evidence type="ECO:0000259" key="3">
    <source>
        <dbReference type="PROSITE" id="PS51114"/>
    </source>
</evidence>
<evidence type="ECO:0000256" key="1">
    <source>
        <dbReference type="ARBA" id="ARBA00022786"/>
    </source>
</evidence>
<dbReference type="GO" id="GO:0019005">
    <property type="term" value="C:SCF ubiquitin ligase complex"/>
    <property type="evidence" value="ECO:0007669"/>
    <property type="project" value="TreeGrafter"/>
</dbReference>